<reference evidence="4" key="1">
    <citation type="submission" date="2017-02" db="UniProtKB">
        <authorList>
            <consortium name="WormBaseParasite"/>
        </authorList>
    </citation>
    <scope>IDENTIFICATION</scope>
</reference>
<dbReference type="SUPFAM" id="SSF103473">
    <property type="entry name" value="MFS general substrate transporter"/>
    <property type="match status" value="1"/>
</dbReference>
<feature type="transmembrane region" description="Helical" evidence="2">
    <location>
        <begin position="353"/>
        <end position="374"/>
    </location>
</feature>
<feature type="transmembrane region" description="Helical" evidence="2">
    <location>
        <begin position="525"/>
        <end position="544"/>
    </location>
</feature>
<dbReference type="PANTHER" id="PTHR45757:SF23">
    <property type="entry name" value="MAJOR FACILITATOR SUPERFAMILY (MFS) PROFILE DOMAIN-CONTAINING PROTEIN"/>
    <property type="match status" value="1"/>
</dbReference>
<feature type="transmembrane region" description="Helical" evidence="2">
    <location>
        <begin position="485"/>
        <end position="505"/>
    </location>
</feature>
<evidence type="ECO:0000256" key="2">
    <source>
        <dbReference type="SAM" id="Phobius"/>
    </source>
</evidence>
<keyword evidence="3" id="KW-1185">Reference proteome</keyword>
<feature type="transmembrane region" description="Helical" evidence="2">
    <location>
        <begin position="266"/>
        <end position="283"/>
    </location>
</feature>
<dbReference type="GO" id="GO:0016020">
    <property type="term" value="C:membrane"/>
    <property type="evidence" value="ECO:0007669"/>
    <property type="project" value="TreeGrafter"/>
</dbReference>
<dbReference type="STRING" id="131310.A0A0N5A566"/>
<feature type="transmembrane region" description="Helical" evidence="2">
    <location>
        <begin position="581"/>
        <end position="607"/>
    </location>
</feature>
<dbReference type="InterPro" id="IPR011701">
    <property type="entry name" value="MFS"/>
</dbReference>
<evidence type="ECO:0000256" key="1">
    <source>
        <dbReference type="SAM" id="MobiDB-lite"/>
    </source>
</evidence>
<dbReference type="GO" id="GO:0022857">
    <property type="term" value="F:transmembrane transporter activity"/>
    <property type="evidence" value="ECO:0007669"/>
    <property type="project" value="InterPro"/>
</dbReference>
<feature type="transmembrane region" description="Helical" evidence="2">
    <location>
        <begin position="452"/>
        <end position="473"/>
    </location>
</feature>
<dbReference type="AlphaFoldDB" id="A0A0N5A566"/>
<keyword evidence="2" id="KW-0472">Membrane</keyword>
<proteinExistence type="predicted"/>
<protein>
    <submittedName>
        <fullName evidence="4">MFS domain-containing protein</fullName>
    </submittedName>
</protein>
<feature type="transmembrane region" description="Helical" evidence="2">
    <location>
        <begin position="550"/>
        <end position="574"/>
    </location>
</feature>
<feature type="transmembrane region" description="Helical" evidence="2">
    <location>
        <begin position="386"/>
        <end position="404"/>
    </location>
</feature>
<accession>A0A0N5A566</accession>
<dbReference type="InterPro" id="IPR036259">
    <property type="entry name" value="MFS_trans_sf"/>
</dbReference>
<dbReference type="WBParaSite" id="PTRK_0001685000.1">
    <property type="protein sequence ID" value="PTRK_0001685000.1"/>
    <property type="gene ID" value="PTRK_0001685000"/>
</dbReference>
<keyword evidence="2" id="KW-0812">Transmembrane</keyword>
<dbReference type="Gene3D" id="1.20.1250.20">
    <property type="entry name" value="MFS general substrate transporter like domains"/>
    <property type="match status" value="2"/>
</dbReference>
<feature type="transmembrane region" description="Helical" evidence="2">
    <location>
        <begin position="319"/>
        <end position="341"/>
    </location>
</feature>
<dbReference type="CDD" id="cd06174">
    <property type="entry name" value="MFS"/>
    <property type="match status" value="1"/>
</dbReference>
<name>A0A0N5A566_PARTI</name>
<organism evidence="3 4">
    <name type="scientific">Parastrongyloides trichosuri</name>
    <name type="common">Possum-specific nematode worm</name>
    <dbReference type="NCBI Taxonomy" id="131310"/>
    <lineage>
        <taxon>Eukaryota</taxon>
        <taxon>Metazoa</taxon>
        <taxon>Ecdysozoa</taxon>
        <taxon>Nematoda</taxon>
        <taxon>Chromadorea</taxon>
        <taxon>Rhabditida</taxon>
        <taxon>Tylenchina</taxon>
        <taxon>Panagrolaimomorpha</taxon>
        <taxon>Strongyloidoidea</taxon>
        <taxon>Strongyloididae</taxon>
        <taxon>Parastrongyloides</taxon>
    </lineage>
</organism>
<dbReference type="PANTHER" id="PTHR45757">
    <property type="entry name" value="PROTEIN CBG23364-RELATED"/>
    <property type="match status" value="1"/>
</dbReference>
<feature type="compositionally biased region" description="Polar residues" evidence="1">
    <location>
        <begin position="1"/>
        <end position="17"/>
    </location>
</feature>
<dbReference type="Pfam" id="PF07690">
    <property type="entry name" value="MFS_1"/>
    <property type="match status" value="1"/>
</dbReference>
<keyword evidence="2" id="KW-1133">Transmembrane helix</keyword>
<feature type="region of interest" description="Disordered" evidence="1">
    <location>
        <begin position="1"/>
        <end position="27"/>
    </location>
</feature>
<evidence type="ECO:0000313" key="3">
    <source>
        <dbReference type="Proteomes" id="UP000038045"/>
    </source>
</evidence>
<dbReference type="Proteomes" id="UP000038045">
    <property type="component" value="Unplaced"/>
</dbReference>
<feature type="transmembrane region" description="Helical" evidence="2">
    <location>
        <begin position="613"/>
        <end position="632"/>
    </location>
</feature>
<feature type="transmembrane region" description="Helical" evidence="2">
    <location>
        <begin position="47"/>
        <end position="71"/>
    </location>
</feature>
<feature type="transmembrane region" description="Helical" evidence="2">
    <location>
        <begin position="295"/>
        <end position="313"/>
    </location>
</feature>
<evidence type="ECO:0000313" key="4">
    <source>
        <dbReference type="WBParaSite" id="PTRK_0001685000.1"/>
    </source>
</evidence>
<sequence>MSNKNTMEETPNTLVIGSSNTTTSTSNKDHQVKGGLLSKMFPGKKRYIILCASIIGLCSLFSNILTFGFGITCMTEEKYHWEDFNVSLGIDIFEKIDFDSIETPDFTKINFSLPTTTTTQASILPDFKFEIKTPSIGFNKETFKIMTDHPEIFQKILKTIVVEGSKLALDVTGKALDPRKINWSNLVNGFNLTNFDPSVINQFKHYVTKQIESIRSFKQETNVTSLRPPKIDDIDIERVNWKGDVFGKIKIIDKLASFTFTDNEKHILLASAGFGVILFFYPMSLLLKKLGVRKTITMCCLLSAFIISLFPIVVKLDFYGIMITQILLGACFACTFPSFAAITECWATLNERVLFYSLLTLVFPLGAFIAYPLGGIYCSTIFGYEIIFESSCMLTLLTTIYFWVTYRNSPGESTLITVTEQRLIENGKPIDGRKKHNKTNVPVKNINLNSQFLLLVLLTFTTFSIYSIIFNVGPTYLISKFEHCPIFTGLLLSMYALVIFILSTLNSNKSELIGKDWDSTKRIKIITLISFIIAGCGLILTSLTDSINNYLPFIFIFIICISISFNTATFFRAIPEISREYLYYISTILQLSAGLGLIIVHFAFLLFGKLCCLYFIVGCLAIISAIASFILFKYKPGEFTISNSSSLPKGESELCKSIIKSEIEDTL</sequence>